<dbReference type="GO" id="GO:0005886">
    <property type="term" value="C:plasma membrane"/>
    <property type="evidence" value="ECO:0007669"/>
    <property type="project" value="TreeGrafter"/>
</dbReference>
<name>A0A8J7RWG3_9PROT</name>
<dbReference type="RefSeq" id="WP_210680523.1">
    <property type="nucleotide sequence ID" value="NZ_JAGMWN010000001.1"/>
</dbReference>
<protein>
    <submittedName>
        <fullName evidence="2">YbaN family protein</fullName>
    </submittedName>
</protein>
<dbReference type="AlphaFoldDB" id="A0A8J7RWG3"/>
<keyword evidence="1" id="KW-0472">Membrane</keyword>
<accession>A0A8J7RWG3</accession>
<dbReference type="Proteomes" id="UP000672602">
    <property type="component" value="Unassembled WGS sequence"/>
</dbReference>
<dbReference type="EMBL" id="JAGMWN010000001">
    <property type="protein sequence ID" value="MBP5855962.1"/>
    <property type="molecule type" value="Genomic_DNA"/>
</dbReference>
<proteinExistence type="predicted"/>
<keyword evidence="3" id="KW-1185">Reference proteome</keyword>
<gene>
    <name evidence="2" type="ORF">KAJ83_03010</name>
</gene>
<dbReference type="PANTHER" id="PTHR35813:SF1">
    <property type="entry name" value="INNER MEMBRANE PROTEIN YBAN"/>
    <property type="match status" value="1"/>
</dbReference>
<sequence>MRTDRCPNDLPQDAAPKALCRPMRLMLQAFGGCCLAIGIAGVVLPGLPGTVFLLLALWAFSKSSARLHLWLFNHPRFGAPLRAWHAHRAIPRAAKCMALGMMTASFAALCLIGGGLTPAAAIAGASMAAVGTWIATRPEGSPLPVVAPEAQIGR</sequence>
<organism evidence="2 3">
    <name type="scientific">Marivibrio halodurans</name>
    <dbReference type="NCBI Taxonomy" id="2039722"/>
    <lineage>
        <taxon>Bacteria</taxon>
        <taxon>Pseudomonadati</taxon>
        <taxon>Pseudomonadota</taxon>
        <taxon>Alphaproteobacteria</taxon>
        <taxon>Rhodospirillales</taxon>
        <taxon>Rhodospirillaceae</taxon>
        <taxon>Marivibrio</taxon>
    </lineage>
</organism>
<reference evidence="2" key="1">
    <citation type="submission" date="2021-04" db="EMBL/GenBank/DDBJ databases">
        <authorList>
            <person name="Zhang D.-C."/>
        </authorList>
    </citation>
    <scope>NUCLEOTIDE SEQUENCE</scope>
    <source>
        <strain evidence="2">CGMCC 1.15697</strain>
    </source>
</reference>
<keyword evidence="1" id="KW-0812">Transmembrane</keyword>
<evidence type="ECO:0000313" key="3">
    <source>
        <dbReference type="Proteomes" id="UP000672602"/>
    </source>
</evidence>
<dbReference type="Pfam" id="PF04304">
    <property type="entry name" value="DUF454"/>
    <property type="match status" value="1"/>
</dbReference>
<evidence type="ECO:0000313" key="2">
    <source>
        <dbReference type="EMBL" id="MBP5855962.1"/>
    </source>
</evidence>
<dbReference type="InterPro" id="IPR007401">
    <property type="entry name" value="DUF454"/>
</dbReference>
<feature type="transmembrane region" description="Helical" evidence="1">
    <location>
        <begin position="25"/>
        <end position="44"/>
    </location>
</feature>
<keyword evidence="1" id="KW-1133">Transmembrane helix</keyword>
<evidence type="ECO:0000256" key="1">
    <source>
        <dbReference type="SAM" id="Phobius"/>
    </source>
</evidence>
<comment type="caution">
    <text evidence="2">The sequence shown here is derived from an EMBL/GenBank/DDBJ whole genome shotgun (WGS) entry which is preliminary data.</text>
</comment>
<dbReference type="PANTHER" id="PTHR35813">
    <property type="entry name" value="INNER MEMBRANE PROTEIN YBAN"/>
    <property type="match status" value="1"/>
</dbReference>